<dbReference type="EMBL" id="LSYV01000016">
    <property type="protein sequence ID" value="KXZ50603.1"/>
    <property type="molecule type" value="Genomic_DNA"/>
</dbReference>
<reference evidence="8" key="1">
    <citation type="journal article" date="2016" name="Nat. Commun.">
        <title>The Gonium pectorale genome demonstrates co-option of cell cycle regulation during the evolution of multicellularity.</title>
        <authorList>
            <person name="Hanschen E.R."/>
            <person name="Marriage T.N."/>
            <person name="Ferris P.J."/>
            <person name="Hamaji T."/>
            <person name="Toyoda A."/>
            <person name="Fujiyama A."/>
            <person name="Neme R."/>
            <person name="Noguchi H."/>
            <person name="Minakuchi Y."/>
            <person name="Suzuki M."/>
            <person name="Kawai-Toyooka H."/>
            <person name="Smith D.R."/>
            <person name="Sparks H."/>
            <person name="Anderson J."/>
            <person name="Bakaric R."/>
            <person name="Luria V."/>
            <person name="Karger A."/>
            <person name="Kirschner M.W."/>
            <person name="Durand P.M."/>
            <person name="Michod R.E."/>
            <person name="Nozaki H."/>
            <person name="Olson B.J."/>
        </authorList>
    </citation>
    <scope>NUCLEOTIDE SEQUENCE [LARGE SCALE GENOMIC DNA]</scope>
    <source>
        <strain evidence="8">NIES-2863</strain>
    </source>
</reference>
<keyword evidence="3 5" id="KW-0687">Ribonucleoprotein</keyword>
<dbReference type="InterPro" id="IPR009068">
    <property type="entry name" value="uS15_NS1_RNA-bd_sf"/>
</dbReference>
<evidence type="ECO:0000256" key="5">
    <source>
        <dbReference type="RuleBase" id="RU003919"/>
    </source>
</evidence>
<dbReference type="NCBIfam" id="TIGR00952">
    <property type="entry name" value="S15_bact"/>
    <property type="match status" value="1"/>
</dbReference>
<keyword evidence="8" id="KW-1185">Reference proteome</keyword>
<dbReference type="InterPro" id="IPR000589">
    <property type="entry name" value="Ribosomal_uS15"/>
</dbReference>
<dbReference type="PANTHER" id="PTHR23321">
    <property type="entry name" value="RIBOSOMAL PROTEIN S15, BACTERIAL AND ORGANELLAR"/>
    <property type="match status" value="1"/>
</dbReference>
<dbReference type="SMART" id="SM01387">
    <property type="entry name" value="Ribosomal_S15"/>
    <property type="match status" value="1"/>
</dbReference>
<gene>
    <name evidence="7" type="ORF">GPECTOR_15g286</name>
</gene>
<evidence type="ECO:0000256" key="2">
    <source>
        <dbReference type="ARBA" id="ARBA00022980"/>
    </source>
</evidence>
<evidence type="ECO:0000256" key="4">
    <source>
        <dbReference type="ARBA" id="ARBA00035250"/>
    </source>
</evidence>
<feature type="compositionally biased region" description="Low complexity" evidence="6">
    <location>
        <begin position="227"/>
        <end position="236"/>
    </location>
</feature>
<protein>
    <recommendedName>
        <fullName evidence="4">Small ribosomal subunit protein uS15c</fullName>
    </recommendedName>
</protein>
<dbReference type="SUPFAM" id="SSF47060">
    <property type="entry name" value="S15/NS1 RNA-binding domain"/>
    <property type="match status" value="1"/>
</dbReference>
<comment type="caution">
    <text evidence="7">The sequence shown here is derived from an EMBL/GenBank/DDBJ whole genome shotgun (WGS) entry which is preliminary data.</text>
</comment>
<sequence>MAAGDSSSSGIGGESSGGGGASSDSAGVDAGGAAAALANLPDPKPELVELLLGTEAAGNKALRRKAAREAVLREFQKHPADTGSPQVMVAMWTHRVRELVRHFDANRFQLPAMRELEMMVNRRQRMLTWLRRADFEAYSYTITKLGLKDIYTPAGHADRYREGLRPGDAVEDGDALNRRRFNFHTKYHQKKTSQWARLRPKLVSEDPALGAADVSTAAADKARQQRQRLAAARPQA</sequence>
<feature type="region of interest" description="Disordered" evidence="6">
    <location>
        <begin position="214"/>
        <end position="236"/>
    </location>
</feature>
<evidence type="ECO:0000313" key="8">
    <source>
        <dbReference type="Proteomes" id="UP000075714"/>
    </source>
</evidence>
<dbReference type="GO" id="GO:0006412">
    <property type="term" value="P:translation"/>
    <property type="evidence" value="ECO:0007669"/>
    <property type="project" value="InterPro"/>
</dbReference>
<dbReference type="GO" id="GO:1990904">
    <property type="term" value="C:ribonucleoprotein complex"/>
    <property type="evidence" value="ECO:0007669"/>
    <property type="project" value="UniProtKB-KW"/>
</dbReference>
<comment type="similarity">
    <text evidence="1 5">Belongs to the universal ribosomal protein uS15 family.</text>
</comment>
<organism evidence="7 8">
    <name type="scientific">Gonium pectorale</name>
    <name type="common">Green alga</name>
    <dbReference type="NCBI Taxonomy" id="33097"/>
    <lineage>
        <taxon>Eukaryota</taxon>
        <taxon>Viridiplantae</taxon>
        <taxon>Chlorophyta</taxon>
        <taxon>core chlorophytes</taxon>
        <taxon>Chlorophyceae</taxon>
        <taxon>CS clade</taxon>
        <taxon>Chlamydomonadales</taxon>
        <taxon>Volvocaceae</taxon>
        <taxon>Gonium</taxon>
    </lineage>
</organism>
<dbReference type="GO" id="GO:0005737">
    <property type="term" value="C:cytoplasm"/>
    <property type="evidence" value="ECO:0007669"/>
    <property type="project" value="UniProtKB-ARBA"/>
</dbReference>
<evidence type="ECO:0000256" key="1">
    <source>
        <dbReference type="ARBA" id="ARBA00008434"/>
    </source>
</evidence>
<evidence type="ECO:0000256" key="3">
    <source>
        <dbReference type="ARBA" id="ARBA00023274"/>
    </source>
</evidence>
<dbReference type="PANTHER" id="PTHR23321:SF26">
    <property type="entry name" value="SMALL RIBOSOMAL SUBUNIT PROTEIN US15M"/>
    <property type="match status" value="1"/>
</dbReference>
<dbReference type="Pfam" id="PF00312">
    <property type="entry name" value="Ribosomal_S15"/>
    <property type="match status" value="1"/>
</dbReference>
<evidence type="ECO:0000313" key="7">
    <source>
        <dbReference type="EMBL" id="KXZ50603.1"/>
    </source>
</evidence>
<name>A0A150GLA2_GONPE</name>
<keyword evidence="2 5" id="KW-0689">Ribosomal protein</keyword>
<dbReference type="Gene3D" id="1.10.287.10">
    <property type="entry name" value="S15/NS1, RNA-binding"/>
    <property type="match status" value="1"/>
</dbReference>
<dbReference type="GO" id="GO:0003735">
    <property type="term" value="F:structural constituent of ribosome"/>
    <property type="evidence" value="ECO:0007669"/>
    <property type="project" value="InterPro"/>
</dbReference>
<dbReference type="OrthoDB" id="441444at2759"/>
<dbReference type="InterPro" id="IPR005290">
    <property type="entry name" value="Ribosomal_uS15_bac-type"/>
</dbReference>
<dbReference type="HAMAP" id="MF_01343_B">
    <property type="entry name" value="Ribosomal_uS15_B"/>
    <property type="match status" value="1"/>
</dbReference>
<evidence type="ECO:0000256" key="6">
    <source>
        <dbReference type="SAM" id="MobiDB-lite"/>
    </source>
</evidence>
<accession>A0A150GLA2</accession>
<proteinExistence type="inferred from homology"/>
<dbReference type="STRING" id="33097.A0A150GLA2"/>
<dbReference type="AlphaFoldDB" id="A0A150GLA2"/>
<feature type="compositionally biased region" description="Gly residues" evidence="6">
    <location>
        <begin position="10"/>
        <end position="21"/>
    </location>
</feature>
<dbReference type="Proteomes" id="UP000075714">
    <property type="component" value="Unassembled WGS sequence"/>
</dbReference>
<dbReference type="GO" id="GO:0005840">
    <property type="term" value="C:ribosome"/>
    <property type="evidence" value="ECO:0007669"/>
    <property type="project" value="UniProtKB-KW"/>
</dbReference>
<feature type="region of interest" description="Disordered" evidence="6">
    <location>
        <begin position="1"/>
        <end position="29"/>
    </location>
</feature>